<dbReference type="InterPro" id="IPR015419">
    <property type="entry name" value="CTAG/Pcc1"/>
</dbReference>
<reference evidence="2" key="1">
    <citation type="journal article" date="2020" name="mSystems">
        <title>Genome- and Community-Level Interaction Insights into Carbon Utilization and Element Cycling Functions of Hydrothermarchaeota in Hydrothermal Sediment.</title>
        <authorList>
            <person name="Zhou Z."/>
            <person name="Liu Y."/>
            <person name="Xu W."/>
            <person name="Pan J."/>
            <person name="Luo Z.H."/>
            <person name="Li M."/>
        </authorList>
    </citation>
    <scope>NUCLEOTIDE SEQUENCE [LARGE SCALE GENOMIC DNA]</scope>
    <source>
        <strain evidence="2">SpSt-1084</strain>
    </source>
</reference>
<dbReference type="NCBIfam" id="NF011470">
    <property type="entry name" value="PRK14887.1"/>
    <property type="match status" value="1"/>
</dbReference>
<dbReference type="EMBL" id="DRXS01000229">
    <property type="protein sequence ID" value="HHR41026.1"/>
    <property type="molecule type" value="Genomic_DNA"/>
</dbReference>
<dbReference type="Pfam" id="PF09341">
    <property type="entry name" value="Pcc1"/>
    <property type="match status" value="1"/>
</dbReference>
<evidence type="ECO:0000313" key="2">
    <source>
        <dbReference type="EMBL" id="HHR41026.1"/>
    </source>
</evidence>
<dbReference type="AlphaFoldDB" id="A0A7C5UA93"/>
<evidence type="ECO:0000256" key="1">
    <source>
        <dbReference type="ARBA" id="ARBA00007073"/>
    </source>
</evidence>
<proteinExistence type="inferred from homology"/>
<sequence>MNSLQHPIIKSSIEIRLRTAEEAEVVSRALKPDDKPVPPGLEVETKQLDNTVVVEIFCSRGFASFLATVDDVLRMAAASEKVLQSISPKHRDI</sequence>
<protein>
    <recommendedName>
        <fullName evidence="3">KEOPS complex subunit</fullName>
    </recommendedName>
</protein>
<organism evidence="2">
    <name type="scientific">Caldiarchaeum subterraneum</name>
    <dbReference type="NCBI Taxonomy" id="311458"/>
    <lineage>
        <taxon>Archaea</taxon>
        <taxon>Nitrososphaerota</taxon>
        <taxon>Candidatus Caldarchaeales</taxon>
        <taxon>Candidatus Caldarchaeaceae</taxon>
        <taxon>Candidatus Caldarchaeum</taxon>
    </lineage>
</organism>
<dbReference type="Gene3D" id="3.30.310.50">
    <property type="entry name" value="Alpha-D-phosphohexomutase, C-terminal domain"/>
    <property type="match status" value="1"/>
</dbReference>
<accession>A0A7C5UA93</accession>
<comment type="similarity">
    <text evidence="1">Belongs to the CTAG/PCC1 family.</text>
</comment>
<name>A0A7C5UA93_CALS0</name>
<evidence type="ECO:0008006" key="3">
    <source>
        <dbReference type="Google" id="ProtNLM"/>
    </source>
</evidence>
<comment type="caution">
    <text evidence="2">The sequence shown here is derived from an EMBL/GenBank/DDBJ whole genome shotgun (WGS) entry which is preliminary data.</text>
</comment>
<gene>
    <name evidence="2" type="ORF">ENM42_04255</name>
</gene>